<dbReference type="InterPro" id="IPR000453">
    <property type="entry name" value="Chorismate_synth"/>
</dbReference>
<protein>
    <recommendedName>
        <fullName evidence="3 7">Chorismate synthase</fullName>
        <shortName evidence="7">CS</shortName>
        <ecNumber evidence="3 7">4.2.3.5</ecNumber>
    </recommendedName>
    <alternativeName>
        <fullName evidence="7">5-enolpyruvylshikimate-3-phosphate phospholyase</fullName>
    </alternativeName>
</protein>
<keyword evidence="7" id="KW-0521">NADP</keyword>
<evidence type="ECO:0000256" key="4">
    <source>
        <dbReference type="ARBA" id="ARBA00022605"/>
    </source>
</evidence>
<dbReference type="UniPathway" id="UPA00053">
    <property type="reaction ID" value="UER00090"/>
</dbReference>
<dbReference type="CDD" id="cd07304">
    <property type="entry name" value="Chorismate_synthase"/>
    <property type="match status" value="1"/>
</dbReference>
<dbReference type="PANTHER" id="PTHR21085:SF0">
    <property type="entry name" value="CHORISMATE SYNTHASE"/>
    <property type="match status" value="1"/>
</dbReference>
<comment type="caution">
    <text evidence="7">Lacks conserved residue(s) required for the propagation of feature annotation.</text>
</comment>
<dbReference type="Proteomes" id="UP000232196">
    <property type="component" value="Unassembled WGS sequence"/>
</dbReference>
<comment type="similarity">
    <text evidence="2 7 8">Belongs to the chorismate synthase family.</text>
</comment>
<proteinExistence type="inferred from homology"/>
<keyword evidence="7" id="KW-0285">Flavoprotein</keyword>
<feature type="binding site" evidence="7">
    <location>
        <position position="47"/>
    </location>
    <ligand>
        <name>NADP(+)</name>
        <dbReference type="ChEBI" id="CHEBI:58349"/>
    </ligand>
</feature>
<comment type="function">
    <text evidence="7">Catalyzes the anti-1,4-elimination of the C-3 phosphate and the C-6 proR hydrogen from 5-enolpyruvylshikimate-3-phosphate (EPSP) to yield chorismate, which is the branch point compound that serves as the starting substrate for the three terminal pathways of aromatic amino acid biosynthesis. This reaction introduces a second double bond into the aromatic ring system.</text>
</comment>
<evidence type="ECO:0000256" key="5">
    <source>
        <dbReference type="ARBA" id="ARBA00023141"/>
    </source>
</evidence>
<dbReference type="GO" id="GO:0009073">
    <property type="term" value="P:aromatic amino acid family biosynthetic process"/>
    <property type="evidence" value="ECO:0007669"/>
    <property type="project" value="UniProtKB-KW"/>
</dbReference>
<evidence type="ECO:0000256" key="6">
    <source>
        <dbReference type="ARBA" id="ARBA00023239"/>
    </source>
</evidence>
<dbReference type="InterPro" id="IPR035904">
    <property type="entry name" value="Chorismate_synth_AroC_sf"/>
</dbReference>
<dbReference type="PIRSF" id="PIRSF001456">
    <property type="entry name" value="Chorismate_synth"/>
    <property type="match status" value="1"/>
</dbReference>
<reference evidence="9 10" key="1">
    <citation type="submission" date="2017-07" db="EMBL/GenBank/DDBJ databases">
        <title>Leptospira spp. isolated from tropical soils.</title>
        <authorList>
            <person name="Thibeaux R."/>
            <person name="Iraola G."/>
            <person name="Ferres I."/>
            <person name="Bierque E."/>
            <person name="Girault D."/>
            <person name="Soupe-Gilbert M.-E."/>
            <person name="Picardeau M."/>
            <person name="Goarant C."/>
        </authorList>
    </citation>
    <scope>NUCLEOTIDE SEQUENCE [LARGE SCALE GENOMIC DNA]</scope>
    <source>
        <strain evidence="9 10">MCA1-C-A1</strain>
    </source>
</reference>
<dbReference type="GO" id="GO:0004107">
    <property type="term" value="F:chorismate synthase activity"/>
    <property type="evidence" value="ECO:0007669"/>
    <property type="project" value="UniProtKB-UniRule"/>
</dbReference>
<evidence type="ECO:0000256" key="3">
    <source>
        <dbReference type="ARBA" id="ARBA00013036"/>
    </source>
</evidence>
<evidence type="ECO:0000313" key="10">
    <source>
        <dbReference type="Proteomes" id="UP000232196"/>
    </source>
</evidence>
<evidence type="ECO:0000256" key="1">
    <source>
        <dbReference type="ARBA" id="ARBA00005044"/>
    </source>
</evidence>
<dbReference type="GO" id="GO:0005829">
    <property type="term" value="C:cytosol"/>
    <property type="evidence" value="ECO:0007669"/>
    <property type="project" value="TreeGrafter"/>
</dbReference>
<gene>
    <name evidence="7" type="primary">aroC</name>
    <name evidence="9" type="ORF">CH357_01220</name>
</gene>
<dbReference type="Pfam" id="PF01264">
    <property type="entry name" value="Chorismate_synt"/>
    <property type="match status" value="1"/>
</dbReference>
<dbReference type="HAMAP" id="MF_00300">
    <property type="entry name" value="Chorismate_synth"/>
    <property type="match status" value="1"/>
</dbReference>
<dbReference type="AlphaFoldDB" id="A0A2M9XHP7"/>
<dbReference type="PROSITE" id="PS00787">
    <property type="entry name" value="CHORISMATE_SYNTHASE_1"/>
    <property type="match status" value="1"/>
</dbReference>
<evidence type="ECO:0000256" key="2">
    <source>
        <dbReference type="ARBA" id="ARBA00008014"/>
    </source>
</evidence>
<keyword evidence="7" id="KW-0274">FAD</keyword>
<evidence type="ECO:0000256" key="8">
    <source>
        <dbReference type="RuleBase" id="RU000605"/>
    </source>
</evidence>
<comment type="catalytic activity">
    <reaction evidence="7 8">
        <text>5-O-(1-carboxyvinyl)-3-phosphoshikimate = chorismate + phosphate</text>
        <dbReference type="Rhea" id="RHEA:21020"/>
        <dbReference type="ChEBI" id="CHEBI:29748"/>
        <dbReference type="ChEBI" id="CHEBI:43474"/>
        <dbReference type="ChEBI" id="CHEBI:57701"/>
        <dbReference type="EC" id="4.2.3.5"/>
    </reaction>
</comment>
<comment type="subunit">
    <text evidence="7">Homotetramer.</text>
</comment>
<dbReference type="NCBIfam" id="NF003793">
    <property type="entry name" value="PRK05382.1"/>
    <property type="match status" value="1"/>
</dbReference>
<dbReference type="Gene3D" id="3.60.150.10">
    <property type="entry name" value="Chorismate synthase AroC"/>
    <property type="match status" value="1"/>
</dbReference>
<comment type="cofactor">
    <cofactor evidence="7 8">
        <name>FMNH2</name>
        <dbReference type="ChEBI" id="CHEBI:57618"/>
    </cofactor>
    <text evidence="7 8">Reduced FMN (FMNH(2)).</text>
</comment>
<evidence type="ECO:0000313" key="9">
    <source>
        <dbReference type="EMBL" id="PJZ27205.1"/>
    </source>
</evidence>
<dbReference type="OrthoDB" id="9771806at2"/>
<dbReference type="RefSeq" id="WP_100704952.1">
    <property type="nucleotide sequence ID" value="NZ_NPDL01000004.1"/>
</dbReference>
<comment type="caution">
    <text evidence="9">The sequence shown here is derived from an EMBL/GenBank/DDBJ whole genome shotgun (WGS) entry which is preliminary data.</text>
</comment>
<dbReference type="EMBL" id="NPDN01000001">
    <property type="protein sequence ID" value="PJZ27205.1"/>
    <property type="molecule type" value="Genomic_DNA"/>
</dbReference>
<feature type="binding site" evidence="7">
    <location>
        <position position="53"/>
    </location>
    <ligand>
        <name>NADP(+)</name>
        <dbReference type="ChEBI" id="CHEBI:58349"/>
    </ligand>
</feature>
<keyword evidence="6 7" id="KW-0456">Lyase</keyword>
<dbReference type="GO" id="GO:0010181">
    <property type="term" value="F:FMN binding"/>
    <property type="evidence" value="ECO:0007669"/>
    <property type="project" value="TreeGrafter"/>
</dbReference>
<comment type="pathway">
    <text evidence="1 7 8">Metabolic intermediate biosynthesis; chorismate biosynthesis; chorismate from D-erythrose 4-phosphate and phosphoenolpyruvate: step 7/7.</text>
</comment>
<dbReference type="NCBIfam" id="TIGR00033">
    <property type="entry name" value="aroC"/>
    <property type="match status" value="1"/>
</dbReference>
<keyword evidence="7" id="KW-0288">FMN</keyword>
<name>A0A2M9XHP7_9LEPT</name>
<feature type="binding site" evidence="7">
    <location>
        <begin position="304"/>
        <end position="308"/>
    </location>
    <ligand>
        <name>FMN</name>
        <dbReference type="ChEBI" id="CHEBI:58210"/>
    </ligand>
</feature>
<dbReference type="FunFam" id="3.60.150.10:FF:000003">
    <property type="entry name" value="Chorismate synthase"/>
    <property type="match status" value="1"/>
</dbReference>
<accession>A0A2M9XHP7</accession>
<sequence>MPSSWGKIFKVSTFGESHGEAVGVVVEGVPAGIPIRLDEIQKDLNRRRPGQSKLTTPRDESDTVRVLSGVFEGKTIGSPIALIVNNQNTISKDYENLRETFRPSHADYTYQTKYGFRAHVGGGRSSVRETIARVAAGAIARMILEDDLGVKTVAWVDTIGTISSEIAESKYPQTREDVDVNEVRCPDTQAADKMRSLILQMKEAGDSVGGIIRSASYNLPPGLGDPVYDKLDGDIAKAILSIPACKGFEVGSGFSGTLLTGSTHNDEFYVEEGSGRVRTRTNNSGGLQGGISNGETLVVRAAFKPTSTIFKKQNTVNIDGKETTLEAKGRHDPCVLPRAVPIVEAAINLVLVDAYLYQRAMNPQWFQKWAKIPDYYRDLKL</sequence>
<dbReference type="PROSITE" id="PS00789">
    <property type="entry name" value="CHORISMATE_SYNTHASE_3"/>
    <property type="match status" value="1"/>
</dbReference>
<dbReference type="PANTHER" id="PTHR21085">
    <property type="entry name" value="CHORISMATE SYNTHASE"/>
    <property type="match status" value="1"/>
</dbReference>
<dbReference type="InterPro" id="IPR020541">
    <property type="entry name" value="Chorismate_synthase_CS"/>
</dbReference>
<keyword evidence="10" id="KW-1185">Reference proteome</keyword>
<keyword evidence="5 7" id="KW-0057">Aromatic amino acid biosynthesis</keyword>
<dbReference type="EC" id="4.2.3.5" evidence="3 7"/>
<dbReference type="SUPFAM" id="SSF103263">
    <property type="entry name" value="Chorismate synthase, AroC"/>
    <property type="match status" value="1"/>
</dbReference>
<feature type="binding site" evidence="7">
    <location>
        <position position="289"/>
    </location>
    <ligand>
        <name>FMN</name>
        <dbReference type="ChEBI" id="CHEBI:58210"/>
    </ligand>
</feature>
<dbReference type="GO" id="GO:0009423">
    <property type="term" value="P:chorismate biosynthetic process"/>
    <property type="evidence" value="ECO:0007669"/>
    <property type="project" value="UniProtKB-UniRule"/>
</dbReference>
<dbReference type="GO" id="GO:0008652">
    <property type="term" value="P:amino acid biosynthetic process"/>
    <property type="evidence" value="ECO:0007669"/>
    <property type="project" value="UniProtKB-KW"/>
</dbReference>
<feature type="binding site" evidence="7">
    <location>
        <position position="330"/>
    </location>
    <ligand>
        <name>FMN</name>
        <dbReference type="ChEBI" id="CHEBI:58210"/>
    </ligand>
</feature>
<organism evidence="9 10">
    <name type="scientific">Leptospira hartskeerlii</name>
    <dbReference type="NCBI Taxonomy" id="2023177"/>
    <lineage>
        <taxon>Bacteria</taxon>
        <taxon>Pseudomonadati</taxon>
        <taxon>Spirochaetota</taxon>
        <taxon>Spirochaetia</taxon>
        <taxon>Leptospirales</taxon>
        <taxon>Leptospiraceae</taxon>
        <taxon>Leptospira</taxon>
    </lineage>
</organism>
<keyword evidence="4 7" id="KW-0028">Amino-acid biosynthesis</keyword>
<evidence type="ECO:0000256" key="7">
    <source>
        <dbReference type="HAMAP-Rule" id="MF_00300"/>
    </source>
</evidence>
<feature type="binding site" evidence="7">
    <location>
        <begin position="124"/>
        <end position="126"/>
    </location>
    <ligand>
        <name>FMN</name>
        <dbReference type="ChEBI" id="CHEBI:58210"/>
    </ligand>
</feature>